<proteinExistence type="predicted"/>
<dbReference type="HOGENOM" id="CLU_2940723_0_0_6"/>
<comment type="caution">
    <text evidence="1">The sequence shown here is derived from an EMBL/GenBank/DDBJ whole genome shotgun (WGS) entry which is preliminary data.</text>
</comment>
<dbReference type="EMBL" id="JPHD02000067">
    <property type="protein sequence ID" value="KGE52365.1"/>
    <property type="molecule type" value="Genomic_DNA"/>
</dbReference>
<protein>
    <submittedName>
        <fullName evidence="1">Uncharacterized protein</fullName>
    </submittedName>
</protein>
<name>A0A098PZC6_9XANT</name>
<dbReference type="Proteomes" id="UP000028012">
    <property type="component" value="Unassembled WGS sequence"/>
</dbReference>
<evidence type="ECO:0000313" key="2">
    <source>
        <dbReference type="Proteomes" id="UP000028012"/>
    </source>
</evidence>
<gene>
    <name evidence="1" type="ORF">GW15_0208710</name>
</gene>
<reference evidence="1 2" key="1">
    <citation type="submission" date="2014-09" db="EMBL/GenBank/DDBJ databases">
        <title>A draft genome sequence for Xanthomonas axonopodis pv. vasculorum NCPPB 900.</title>
        <authorList>
            <person name="Harrison J."/>
            <person name="Studholme D.J."/>
        </authorList>
    </citation>
    <scope>NUCLEOTIDE SEQUENCE [LARGE SCALE GENOMIC DNA]</scope>
    <source>
        <strain evidence="1 2">NCPPB 900</strain>
    </source>
</reference>
<organism evidence="1 2">
    <name type="scientific">Xanthomonas axonopodis pv. vasculorum</name>
    <dbReference type="NCBI Taxonomy" id="325777"/>
    <lineage>
        <taxon>Bacteria</taxon>
        <taxon>Pseudomonadati</taxon>
        <taxon>Pseudomonadota</taxon>
        <taxon>Gammaproteobacteria</taxon>
        <taxon>Lysobacterales</taxon>
        <taxon>Lysobacteraceae</taxon>
        <taxon>Xanthomonas</taxon>
    </lineage>
</organism>
<accession>A0A098PZC6</accession>
<sequence>MDAPGGVLIQRIACLEEGHVLDGIPLRGADVPGAAMAMVVVVTLHEGYRPVARRLQVGRA</sequence>
<evidence type="ECO:0000313" key="1">
    <source>
        <dbReference type="EMBL" id="KGE52365.1"/>
    </source>
</evidence>
<dbReference type="AlphaFoldDB" id="A0A098PZC6"/>